<protein>
    <recommendedName>
        <fullName evidence="5">Zn(2)-C6 fungal-type domain-containing protein</fullName>
    </recommendedName>
</protein>
<name>A0A1Y1Z0W8_9PLEO</name>
<keyword evidence="1" id="KW-0539">Nucleus</keyword>
<evidence type="ECO:0000256" key="1">
    <source>
        <dbReference type="ARBA" id="ARBA00023242"/>
    </source>
</evidence>
<comment type="caution">
    <text evidence="3">The sequence shown here is derived from an EMBL/GenBank/DDBJ whole genome shotgun (WGS) entry which is preliminary data.</text>
</comment>
<dbReference type="GO" id="GO:0008270">
    <property type="term" value="F:zinc ion binding"/>
    <property type="evidence" value="ECO:0007669"/>
    <property type="project" value="InterPro"/>
</dbReference>
<proteinExistence type="predicted"/>
<dbReference type="GO" id="GO:0000981">
    <property type="term" value="F:DNA-binding transcription factor activity, RNA polymerase II-specific"/>
    <property type="evidence" value="ECO:0007669"/>
    <property type="project" value="InterPro"/>
</dbReference>
<dbReference type="InterPro" id="IPR001138">
    <property type="entry name" value="Zn2Cys6_DnaBD"/>
</dbReference>
<sequence length="722" mass="80345">MSYHCFRLSGHSNISASGSYHRSQGMNDAGGFRQSSCLRCRFLKKKCSGGDPCDLCAGAANKSYSARALTWMECIRTNIRDLIDYQSSISPNPEITDELATGPLRRLSAAMDDGVTVSSSMLRTWIQEDESRGSMKGKLLQAIFSPGNLRKLRHSLGADHVAGLTSAFYMTVKLVSECGGHEVEILRNSSLSHVLSALDRLVQPSKLEQINSGRQGLEAVFSLLFATWIVIVIDAEANPGNFCRHVKARDEFLKQLLWHYLVYLGTKTQILSNDLDQTYWKKRSTLCQLELIDIFRDYCGYTRMRNQFTEATKEWAAFRAEVTNLDRDLQKLEQAMPGAANCHDMVVFRLLKKGTSAYAKWFFWHDITIPGDYNAVYETLKEDRAFAKDARNSLGKLQAHCTWKMVQLGLLEPTNRECGSTPDHVTGSRWHPNSNFDDPLSMQHWLNHTIAHGDPHQAGFRDMIDYWGQISSHSLGGATQVTAGEFGSDREEIQTLMQSGLSWAAPYTPTDEPAFSIDPRLSVKGFSPTHAWNTAQSEGNVPDHTNSRSFAFPEQQNFPNPSYTWTPNIQARYPSTFATAGDSRALAPNGPVPYSSAGACSRTIHSEYLGPGVPSFDNLNPQTNFTPFNHGLPNDTGFYGTSYLDPINASAHDPNHIGVETMGLNVSTLGFNPPLEPYIDCISETTMIELNEGDDFGTTTANMDASNDVSMYDADLYSMDYM</sequence>
<organism evidence="3 4">
    <name type="scientific">Clohesyomyces aquaticus</name>
    <dbReference type="NCBI Taxonomy" id="1231657"/>
    <lineage>
        <taxon>Eukaryota</taxon>
        <taxon>Fungi</taxon>
        <taxon>Dikarya</taxon>
        <taxon>Ascomycota</taxon>
        <taxon>Pezizomycotina</taxon>
        <taxon>Dothideomycetes</taxon>
        <taxon>Pleosporomycetidae</taxon>
        <taxon>Pleosporales</taxon>
        <taxon>Lindgomycetaceae</taxon>
        <taxon>Clohesyomyces</taxon>
    </lineage>
</organism>
<accession>A0A1Y1Z0W8</accession>
<gene>
    <name evidence="3" type="ORF">BCR34DRAFT_605044</name>
</gene>
<keyword evidence="4" id="KW-1185">Reference proteome</keyword>
<feature type="region of interest" description="Disordered" evidence="2">
    <location>
        <begin position="535"/>
        <end position="565"/>
    </location>
</feature>
<evidence type="ECO:0008006" key="5">
    <source>
        <dbReference type="Google" id="ProtNLM"/>
    </source>
</evidence>
<evidence type="ECO:0000313" key="3">
    <source>
        <dbReference type="EMBL" id="ORY03928.1"/>
    </source>
</evidence>
<dbReference type="Proteomes" id="UP000193144">
    <property type="component" value="Unassembled WGS sequence"/>
</dbReference>
<dbReference type="AlphaFoldDB" id="A0A1Y1Z0W8"/>
<evidence type="ECO:0000256" key="2">
    <source>
        <dbReference type="SAM" id="MobiDB-lite"/>
    </source>
</evidence>
<dbReference type="CDD" id="cd00067">
    <property type="entry name" value="GAL4"/>
    <property type="match status" value="1"/>
</dbReference>
<reference evidence="3 4" key="1">
    <citation type="submission" date="2016-07" db="EMBL/GenBank/DDBJ databases">
        <title>Pervasive Adenine N6-methylation of Active Genes in Fungi.</title>
        <authorList>
            <consortium name="DOE Joint Genome Institute"/>
            <person name="Mondo S.J."/>
            <person name="Dannebaum R.O."/>
            <person name="Kuo R.C."/>
            <person name="Labutti K."/>
            <person name="Haridas S."/>
            <person name="Kuo A."/>
            <person name="Salamov A."/>
            <person name="Ahrendt S.R."/>
            <person name="Lipzen A."/>
            <person name="Sullivan W."/>
            <person name="Andreopoulos W.B."/>
            <person name="Clum A."/>
            <person name="Lindquist E."/>
            <person name="Daum C."/>
            <person name="Ramamoorthy G.K."/>
            <person name="Gryganskyi A."/>
            <person name="Culley D."/>
            <person name="Magnuson J.K."/>
            <person name="James T.Y."/>
            <person name="O'Malley M.A."/>
            <person name="Stajich J.E."/>
            <person name="Spatafora J.W."/>
            <person name="Visel A."/>
            <person name="Grigoriev I.V."/>
        </authorList>
    </citation>
    <scope>NUCLEOTIDE SEQUENCE [LARGE SCALE GENOMIC DNA]</scope>
    <source>
        <strain evidence="3 4">CBS 115471</strain>
    </source>
</reference>
<evidence type="ECO:0000313" key="4">
    <source>
        <dbReference type="Proteomes" id="UP000193144"/>
    </source>
</evidence>
<dbReference type="EMBL" id="MCFA01000141">
    <property type="protein sequence ID" value="ORY03928.1"/>
    <property type="molecule type" value="Genomic_DNA"/>
</dbReference>
<dbReference type="OrthoDB" id="3946746at2759"/>